<protein>
    <submittedName>
        <fullName evidence="1">Uncharacterized protein</fullName>
    </submittedName>
</protein>
<reference evidence="1 2" key="1">
    <citation type="submission" date="2020-01" db="EMBL/GenBank/DDBJ databases">
        <title>Genomes of bacteria type strains.</title>
        <authorList>
            <person name="Chen J."/>
            <person name="Zhu S."/>
            <person name="Yang J."/>
        </authorList>
    </citation>
    <scope>NUCLEOTIDE SEQUENCE [LARGE SCALE GENOMIC DNA]</scope>
    <source>
        <strain evidence="1 2">DSM 16655</strain>
    </source>
</reference>
<organism evidence="1 2">
    <name type="scientific">Hoeflea alexandrii</name>
    <dbReference type="NCBI Taxonomy" id="288436"/>
    <lineage>
        <taxon>Bacteria</taxon>
        <taxon>Pseudomonadati</taxon>
        <taxon>Pseudomonadota</taxon>
        <taxon>Alphaproteobacteria</taxon>
        <taxon>Hyphomicrobiales</taxon>
        <taxon>Rhizobiaceae</taxon>
        <taxon>Hoeflea</taxon>
    </lineage>
</organism>
<dbReference type="Proteomes" id="UP001320715">
    <property type="component" value="Unassembled WGS sequence"/>
</dbReference>
<evidence type="ECO:0000313" key="1">
    <source>
        <dbReference type="EMBL" id="MCO6406778.1"/>
    </source>
</evidence>
<proteinExistence type="predicted"/>
<gene>
    <name evidence="1" type="ORF">GTW23_01210</name>
</gene>
<accession>A0ABT1CLE3</accession>
<dbReference type="RefSeq" id="WP_252914324.1">
    <property type="nucleotide sequence ID" value="NZ_JAAAML010000001.1"/>
</dbReference>
<dbReference type="EMBL" id="JAAAML010000001">
    <property type="protein sequence ID" value="MCO6406778.1"/>
    <property type="molecule type" value="Genomic_DNA"/>
</dbReference>
<keyword evidence="2" id="KW-1185">Reference proteome</keyword>
<comment type="caution">
    <text evidence="1">The sequence shown here is derived from an EMBL/GenBank/DDBJ whole genome shotgun (WGS) entry which is preliminary data.</text>
</comment>
<evidence type="ECO:0000313" key="2">
    <source>
        <dbReference type="Proteomes" id="UP001320715"/>
    </source>
</evidence>
<sequence>MSELLENAVVSIQLGVEDYQANDPRRAISAVRNFYAGVLLLAKETLVRAAPEADLDDLVAARYKPIPDGQGGIEVVPDGRTTIDFVTIGKRFKDFGLAIDQKALEELNKIRNDVEHLYTQKPREAVREAIANAFPVVVQLFEHMGDRPGDHLGEAWPVMLEAKALYDKELVRCRDSFSKLDWISETVANAGLICPECDSKLIRQRDVENAEQRHIELICSLCGAEPDLDAAIKDTLVGELSGEAYLRIKDGGEDGPLFLCTECGNETYVDFEGACAVCGYEYGSPDCDRCGVEIPLNEIIYTEHPGLCSYCSHMLDKVMRE</sequence>
<name>A0ABT1CLE3_9HYPH</name>